<accession>A0A7L4ZU52</accession>
<evidence type="ECO:0000313" key="2">
    <source>
        <dbReference type="Proteomes" id="UP000326380"/>
    </source>
</evidence>
<dbReference type="EMBL" id="VTWU01000001">
    <property type="protein sequence ID" value="KAA9339729.1"/>
    <property type="molecule type" value="Genomic_DNA"/>
</dbReference>
<sequence>MKTLRTIFLSVLALLVLSSLGGYLYFQRTFQPPANQLTVSRLPASCSFAWQADSSAQPVVPHAQMLVPVRVPGCARTCYLQFDTGAPYTLLYAHPLAALRARHPATQAALLPSADTVRNFQFALGRSPVQVRRLPVLRYGAHQLPADTAQPFVIGTLGTDALDGRVLVIDYARRRFTLDRRVSDTLARRTDFVPLAFDSRRVLLKPAFQGQAQQLMFDSGSSAFALLTSQSRWLELAQPTAGARTRPVNSWGKTLTAHTAPTTTSLGFGPSTVPLGTVTYIEGTSWSQNMMMRVSGMGGMLGNEPFAARIVVLDVSGGRFGVVRP</sequence>
<reference evidence="1 2" key="1">
    <citation type="submission" date="2019-09" db="EMBL/GenBank/DDBJ databases">
        <title>Genome sequence of Hymenobacter sp. M3.</title>
        <authorList>
            <person name="Srinivasan S."/>
        </authorList>
    </citation>
    <scope>NUCLEOTIDE SEQUENCE [LARGE SCALE GENOMIC DNA]</scope>
    <source>
        <strain evidence="1 2">M3</strain>
    </source>
</reference>
<keyword evidence="2" id="KW-1185">Reference proteome</keyword>
<organism evidence="1 2">
    <name type="scientific">Hymenobacter busanensis</name>
    <dbReference type="NCBI Taxonomy" id="2607656"/>
    <lineage>
        <taxon>Bacteria</taxon>
        <taxon>Pseudomonadati</taxon>
        <taxon>Bacteroidota</taxon>
        <taxon>Cytophagia</taxon>
        <taxon>Cytophagales</taxon>
        <taxon>Hymenobacteraceae</taxon>
        <taxon>Hymenobacter</taxon>
    </lineage>
</organism>
<dbReference type="AlphaFoldDB" id="A0A7L4ZU52"/>
<gene>
    <name evidence="1" type="ORF">F0P96_03690</name>
</gene>
<name>A0A7L4ZU52_9BACT</name>
<proteinExistence type="predicted"/>
<dbReference type="RefSeq" id="WP_151077377.1">
    <property type="nucleotide sequence ID" value="NZ_CP047647.1"/>
</dbReference>
<evidence type="ECO:0000313" key="1">
    <source>
        <dbReference type="EMBL" id="KAA9339729.1"/>
    </source>
</evidence>
<comment type="caution">
    <text evidence="1">The sequence shown here is derived from an EMBL/GenBank/DDBJ whole genome shotgun (WGS) entry which is preliminary data.</text>
</comment>
<protein>
    <submittedName>
        <fullName evidence="1">Uncharacterized protein</fullName>
    </submittedName>
</protein>
<dbReference type="Proteomes" id="UP000326380">
    <property type="component" value="Unassembled WGS sequence"/>
</dbReference>